<feature type="domain" description="N-acetyltransferase" evidence="1">
    <location>
        <begin position="191"/>
        <end position="338"/>
    </location>
</feature>
<dbReference type="InterPro" id="IPR000182">
    <property type="entry name" value="GNAT_dom"/>
</dbReference>
<dbReference type="InterPro" id="IPR016181">
    <property type="entry name" value="Acyl_CoA_acyltransferase"/>
</dbReference>
<dbReference type="PROSITE" id="PS51186">
    <property type="entry name" value="GNAT"/>
    <property type="match status" value="1"/>
</dbReference>
<dbReference type="Proteomes" id="UP000000851">
    <property type="component" value="Chromosome"/>
</dbReference>
<dbReference type="InParanoid" id="C7QKM4"/>
<dbReference type="Gene3D" id="3.40.630.30">
    <property type="match status" value="1"/>
</dbReference>
<accession>C7QKM4</accession>
<dbReference type="GO" id="GO:0016747">
    <property type="term" value="F:acyltransferase activity, transferring groups other than amino-acyl groups"/>
    <property type="evidence" value="ECO:0007669"/>
    <property type="project" value="InterPro"/>
</dbReference>
<evidence type="ECO:0000313" key="3">
    <source>
        <dbReference type="Proteomes" id="UP000000851"/>
    </source>
</evidence>
<dbReference type="STRING" id="479433.Caci_8300"/>
<gene>
    <name evidence="2" type="ordered locus">Caci_8300</name>
</gene>
<sequence length="339" mass="37380">MEFTRFDHDQASDAEFDEVARFLASMDAADRPGWSSRSATALADFLKNRQSFGYDVSLWLGSEASGGAERLTASCWLNLALSPENRQTVLVEIRVRPDLRRRGIASDFLRALTPMIRVAERDHVIGSTTSHGPGELWGASVGMKPTLRYVRQVLRLGDADQSLWDRPVPDGYRFEDWTDRTPDRLVASYAVALQAMDDAVSGDLQWSQPRWTPERVRETEERLAATGNAARVVAAVDEASGEVAGLTQIAVSATRPEVVEQLDTSVRREHRGRGLGLAMKAAQLRAIAERPGLERVKTDTADLVHMAAINRALGFQDESEDVYIEADLAEIEAALATDS</sequence>
<dbReference type="OrthoDB" id="4119890at2"/>
<name>C7QKM4_CATAD</name>
<organism evidence="2 3">
    <name type="scientific">Catenulispora acidiphila (strain DSM 44928 / JCM 14897 / NBRC 102108 / NRRL B-24433 / ID139908)</name>
    <dbReference type="NCBI Taxonomy" id="479433"/>
    <lineage>
        <taxon>Bacteria</taxon>
        <taxon>Bacillati</taxon>
        <taxon>Actinomycetota</taxon>
        <taxon>Actinomycetes</taxon>
        <taxon>Catenulisporales</taxon>
        <taxon>Catenulisporaceae</taxon>
        <taxon>Catenulispora</taxon>
    </lineage>
</organism>
<proteinExistence type="predicted"/>
<evidence type="ECO:0000259" key="1">
    <source>
        <dbReference type="PROSITE" id="PS51186"/>
    </source>
</evidence>
<dbReference type="Pfam" id="PF00583">
    <property type="entry name" value="Acetyltransf_1"/>
    <property type="match status" value="1"/>
</dbReference>
<dbReference type="RefSeq" id="WP_015796848.1">
    <property type="nucleotide sequence ID" value="NC_013131.1"/>
</dbReference>
<dbReference type="AlphaFoldDB" id="C7QKM4"/>
<protein>
    <submittedName>
        <fullName evidence="2">GCN5-related N-acetyltransferase</fullName>
    </submittedName>
</protein>
<dbReference type="HOGENOM" id="CLU_043786_1_0_11"/>
<dbReference type="EMBL" id="CP001700">
    <property type="protein sequence ID" value="ACU77123.1"/>
    <property type="molecule type" value="Genomic_DNA"/>
</dbReference>
<keyword evidence="2" id="KW-0808">Transferase</keyword>
<dbReference type="eggNOG" id="COG1670">
    <property type="taxonomic scope" value="Bacteria"/>
</dbReference>
<dbReference type="KEGG" id="cai:Caci_8300"/>
<reference evidence="2 3" key="1">
    <citation type="journal article" date="2009" name="Stand. Genomic Sci.">
        <title>Complete genome sequence of Catenulispora acidiphila type strain (ID 139908).</title>
        <authorList>
            <person name="Copeland A."/>
            <person name="Lapidus A."/>
            <person name="Glavina Del Rio T."/>
            <person name="Nolan M."/>
            <person name="Lucas S."/>
            <person name="Chen F."/>
            <person name="Tice H."/>
            <person name="Cheng J.F."/>
            <person name="Bruce D."/>
            <person name="Goodwin L."/>
            <person name="Pitluck S."/>
            <person name="Mikhailova N."/>
            <person name="Pati A."/>
            <person name="Ivanova N."/>
            <person name="Mavromatis K."/>
            <person name="Chen A."/>
            <person name="Palaniappan K."/>
            <person name="Chain P."/>
            <person name="Land M."/>
            <person name="Hauser L."/>
            <person name="Chang Y.J."/>
            <person name="Jeffries C.D."/>
            <person name="Chertkov O."/>
            <person name="Brettin T."/>
            <person name="Detter J.C."/>
            <person name="Han C."/>
            <person name="Ali Z."/>
            <person name="Tindall B.J."/>
            <person name="Goker M."/>
            <person name="Bristow J."/>
            <person name="Eisen J.A."/>
            <person name="Markowitz V."/>
            <person name="Hugenholtz P."/>
            <person name="Kyrpides N.C."/>
            <person name="Klenk H.P."/>
        </authorList>
    </citation>
    <scope>NUCLEOTIDE SEQUENCE [LARGE SCALE GENOMIC DNA]</scope>
    <source>
        <strain evidence="3">DSM 44928 / JCM 14897 / NBRC 102108 / NRRL B-24433 / ID139908</strain>
    </source>
</reference>
<keyword evidence="3" id="KW-1185">Reference proteome</keyword>
<dbReference type="SUPFAM" id="SSF55729">
    <property type="entry name" value="Acyl-CoA N-acyltransferases (Nat)"/>
    <property type="match status" value="1"/>
</dbReference>
<evidence type="ECO:0000313" key="2">
    <source>
        <dbReference type="EMBL" id="ACU77123.1"/>
    </source>
</evidence>